<keyword evidence="3" id="KW-0796">Tight junction</keyword>
<dbReference type="GO" id="GO:0031016">
    <property type="term" value="P:pancreas development"/>
    <property type="evidence" value="ECO:0007669"/>
    <property type="project" value="TreeGrafter"/>
</dbReference>
<feature type="compositionally biased region" description="Basic and acidic residues" evidence="11">
    <location>
        <begin position="563"/>
        <end position="583"/>
    </location>
</feature>
<name>A0A7J6CNU5_9TELE</name>
<evidence type="ECO:0000256" key="4">
    <source>
        <dbReference type="ARBA" id="ARBA00022692"/>
    </source>
</evidence>
<evidence type="ECO:0000256" key="12">
    <source>
        <dbReference type="SAM" id="Phobius"/>
    </source>
</evidence>
<dbReference type="OrthoDB" id="8943907at2759"/>
<dbReference type="PANTHER" id="PTHR15923">
    <property type="entry name" value="TRANSMEMBRANE AND IMMUNOGLOBULIN DOMAIN-CONTAINING PROTEIN"/>
    <property type="match status" value="1"/>
</dbReference>
<accession>A0A7J6CNU5</accession>
<dbReference type="SUPFAM" id="SSF48726">
    <property type="entry name" value="Immunoglobulin"/>
    <property type="match status" value="1"/>
</dbReference>
<evidence type="ECO:0000256" key="9">
    <source>
        <dbReference type="ARBA" id="ARBA00023319"/>
    </source>
</evidence>
<evidence type="ECO:0000256" key="8">
    <source>
        <dbReference type="ARBA" id="ARBA00023157"/>
    </source>
</evidence>
<comment type="similarity">
    <text evidence="2">Belongs to the immunoglobulin superfamily. LISCH7 family.</text>
</comment>
<evidence type="ECO:0000256" key="11">
    <source>
        <dbReference type="SAM" id="MobiDB-lite"/>
    </source>
</evidence>
<evidence type="ECO:0000256" key="3">
    <source>
        <dbReference type="ARBA" id="ARBA00022427"/>
    </source>
</evidence>
<dbReference type="SMART" id="SM00409">
    <property type="entry name" value="IG"/>
    <property type="match status" value="1"/>
</dbReference>
<dbReference type="GO" id="GO:0005923">
    <property type="term" value="C:bicellular tight junction"/>
    <property type="evidence" value="ECO:0007669"/>
    <property type="project" value="UniProtKB-SubCell"/>
</dbReference>
<dbReference type="InterPro" id="IPR003599">
    <property type="entry name" value="Ig_sub"/>
</dbReference>
<dbReference type="InterPro" id="IPR036179">
    <property type="entry name" value="Ig-like_dom_sf"/>
</dbReference>
<dbReference type="Pfam" id="PF05624">
    <property type="entry name" value="LSR"/>
    <property type="match status" value="1"/>
</dbReference>
<feature type="compositionally biased region" description="Basic and acidic residues" evidence="11">
    <location>
        <begin position="604"/>
        <end position="615"/>
    </location>
</feature>
<sequence>MVLLHGFWILFMLFSLQSCNGVQVIVKDEKKFAMLFSSIVLPCHYTTHSSQTAVVQWWYKSYCTDRTRDSFTFPESLGVHVSDLGASSHLDCSDNSRTVRIVASAQGSSMTLAEHYKGRDISIINKADLRIGQLQWGDSGVYFCKVIISDDLEGKNEGQVELLVQGRTGVLDDILPEFDLEIMPEWVFVGVVVLGSVLFLLLVGICWCQCCPHSCCCYVRCCCCPDTCCCPKHLYEAGKMAKSGQPPQIAMYQPYYVPGVPVVPVVPPAASSIIEPKLTVVAPSVENNITGVRSGYRLQASQGQDAMKVVYYVERDLAQFHPTEGGSHPSGSLSELSSLHDGDVDFRQTYRQVQRKALPPIIDHMEEPRIRTASIGHGLRPSHYQSNHSLDEHNNRWNCRSEHLPRKAFDARGRTGSLDELEEFAISYGPHGCRRGDFRGPQRDFEMGPRSRDHPMSYRNGPRYSRGDDDDDNWRRRGSPPSPPKRHNTADSERYLTRQRSYDGTYLNTLLERKARGHGERGGRVDDDSDTPSKGSSKKSSDCYNSRSPSHRPEEDDPLPPYSEREAERFRTEEHIGRERYRTADPAMRPFSYTRPAHGLAHTLQEHREDRDKSRKLTTHLSRDSLIV</sequence>
<keyword evidence="8" id="KW-1015">Disulfide bond</keyword>
<keyword evidence="15" id="KW-1185">Reference proteome</keyword>
<dbReference type="Gene3D" id="2.60.40.10">
    <property type="entry name" value="Immunoglobulins"/>
    <property type="match status" value="1"/>
</dbReference>
<feature type="compositionally biased region" description="Basic and acidic residues" evidence="11">
    <location>
        <begin position="434"/>
        <end position="456"/>
    </location>
</feature>
<proteinExistence type="inferred from homology"/>
<dbReference type="GO" id="GO:0012505">
    <property type="term" value="C:endomembrane system"/>
    <property type="evidence" value="ECO:0007669"/>
    <property type="project" value="UniProtKB-SubCell"/>
</dbReference>
<keyword evidence="4 12" id="KW-0812">Transmembrane</keyword>
<dbReference type="AlphaFoldDB" id="A0A7J6CNU5"/>
<evidence type="ECO:0000256" key="6">
    <source>
        <dbReference type="ARBA" id="ARBA00022989"/>
    </source>
</evidence>
<evidence type="ECO:0000259" key="13">
    <source>
        <dbReference type="SMART" id="SM00409"/>
    </source>
</evidence>
<feature type="transmembrane region" description="Helical" evidence="12">
    <location>
        <begin position="6"/>
        <end position="26"/>
    </location>
</feature>
<gene>
    <name evidence="14" type="ORF">G5714_009983</name>
</gene>
<dbReference type="Proteomes" id="UP000579812">
    <property type="component" value="Unassembled WGS sequence"/>
</dbReference>
<feature type="domain" description="Immunoglobulin" evidence="13">
    <location>
        <begin position="28"/>
        <end position="165"/>
    </location>
</feature>
<dbReference type="InterPro" id="IPR013783">
    <property type="entry name" value="Ig-like_fold"/>
</dbReference>
<keyword evidence="6 12" id="KW-1133">Transmembrane helix</keyword>
<keyword evidence="9" id="KW-0393">Immunoglobulin domain</keyword>
<dbReference type="GO" id="GO:0016020">
    <property type="term" value="C:membrane"/>
    <property type="evidence" value="ECO:0007669"/>
    <property type="project" value="TreeGrafter"/>
</dbReference>
<keyword evidence="5" id="KW-0965">Cell junction</keyword>
<dbReference type="InterPro" id="IPR008664">
    <property type="entry name" value="LISCH7"/>
</dbReference>
<evidence type="ECO:0000256" key="7">
    <source>
        <dbReference type="ARBA" id="ARBA00023136"/>
    </source>
</evidence>
<feature type="region of interest" description="Disordered" evidence="11">
    <location>
        <begin position="429"/>
        <end position="628"/>
    </location>
</feature>
<organism evidence="14 15">
    <name type="scientific">Onychostoma macrolepis</name>
    <dbReference type="NCBI Taxonomy" id="369639"/>
    <lineage>
        <taxon>Eukaryota</taxon>
        <taxon>Metazoa</taxon>
        <taxon>Chordata</taxon>
        <taxon>Craniata</taxon>
        <taxon>Vertebrata</taxon>
        <taxon>Euteleostomi</taxon>
        <taxon>Actinopterygii</taxon>
        <taxon>Neopterygii</taxon>
        <taxon>Teleostei</taxon>
        <taxon>Ostariophysi</taxon>
        <taxon>Cypriniformes</taxon>
        <taxon>Cyprinidae</taxon>
        <taxon>Acrossocheilinae</taxon>
        <taxon>Onychostoma</taxon>
    </lineage>
</organism>
<comment type="caution">
    <text evidence="14">The sequence shown here is derived from an EMBL/GenBank/DDBJ whole genome shotgun (WGS) entry which is preliminary data.</text>
</comment>
<evidence type="ECO:0000313" key="14">
    <source>
        <dbReference type="EMBL" id="KAF4108910.1"/>
    </source>
</evidence>
<evidence type="ECO:0000256" key="10">
    <source>
        <dbReference type="ARBA" id="ARBA00046288"/>
    </source>
</evidence>
<comment type="subcellular location">
    <subcellularLocation>
        <location evidence="1">Cell junction</location>
        <location evidence="1">Tight junction</location>
    </subcellularLocation>
    <subcellularLocation>
        <location evidence="10">Endomembrane system</location>
        <topology evidence="10">Single-pass type I membrane protein</topology>
    </subcellularLocation>
</comment>
<keyword evidence="7 12" id="KW-0472">Membrane</keyword>
<evidence type="ECO:0000256" key="1">
    <source>
        <dbReference type="ARBA" id="ARBA00004435"/>
    </source>
</evidence>
<evidence type="ECO:0000256" key="2">
    <source>
        <dbReference type="ARBA" id="ARBA00009491"/>
    </source>
</evidence>
<feature type="compositionally biased region" description="Basic and acidic residues" evidence="11">
    <location>
        <begin position="511"/>
        <end position="526"/>
    </location>
</feature>
<dbReference type="PANTHER" id="PTHR15923:SF0">
    <property type="entry name" value="IMMUNOGLOBULIN-LIKE DOMAIN-CONTAINING RECEPTOR 2"/>
    <property type="match status" value="1"/>
</dbReference>
<evidence type="ECO:0000256" key="5">
    <source>
        <dbReference type="ARBA" id="ARBA00022949"/>
    </source>
</evidence>
<reference evidence="14 15" key="1">
    <citation type="submission" date="2020-04" db="EMBL/GenBank/DDBJ databases">
        <title>Chromosome-level genome assembly of a cyprinid fish Onychostoma macrolepis by integration of Nanopore Sequencing, Bionano and Hi-C technology.</title>
        <authorList>
            <person name="Wang D."/>
        </authorList>
    </citation>
    <scope>NUCLEOTIDE SEQUENCE [LARGE SCALE GENOMIC DNA]</scope>
    <source>
        <strain evidence="14">SWU-2019</strain>
        <tissue evidence="14">Muscle</tissue>
    </source>
</reference>
<feature type="transmembrane region" description="Helical" evidence="12">
    <location>
        <begin position="186"/>
        <end position="205"/>
    </location>
</feature>
<evidence type="ECO:0000313" key="15">
    <source>
        <dbReference type="Proteomes" id="UP000579812"/>
    </source>
</evidence>
<protein>
    <recommendedName>
        <fullName evidence="13">Immunoglobulin domain-containing protein</fullName>
    </recommendedName>
</protein>
<dbReference type="InterPro" id="IPR051874">
    <property type="entry name" value="Ig-like_domain-LISCH7"/>
</dbReference>
<dbReference type="EMBL" id="JAAMOB010000009">
    <property type="protein sequence ID" value="KAF4108910.1"/>
    <property type="molecule type" value="Genomic_DNA"/>
</dbReference>